<proteinExistence type="predicted"/>
<evidence type="ECO:0000256" key="1">
    <source>
        <dbReference type="ARBA" id="ARBA00022448"/>
    </source>
</evidence>
<evidence type="ECO:0000256" key="2">
    <source>
        <dbReference type="ARBA" id="ARBA00022553"/>
    </source>
</evidence>
<gene>
    <name evidence="9" type="ORF">F6X95_04205</name>
</gene>
<evidence type="ECO:0000256" key="3">
    <source>
        <dbReference type="ARBA" id="ARBA00022597"/>
    </source>
</evidence>
<dbReference type="PROSITE" id="PS51100">
    <property type="entry name" value="PTS_EIIB_TYPE_3"/>
    <property type="match status" value="1"/>
</dbReference>
<dbReference type="AlphaFoldDB" id="A0A5N0YZW4"/>
<evidence type="ECO:0000259" key="8">
    <source>
        <dbReference type="PROSITE" id="PS51100"/>
    </source>
</evidence>
<organism evidence="9 10">
    <name type="scientific">Enterococcus durans</name>
    <dbReference type="NCBI Taxonomy" id="53345"/>
    <lineage>
        <taxon>Bacteria</taxon>
        <taxon>Bacillati</taxon>
        <taxon>Bacillota</taxon>
        <taxon>Bacilli</taxon>
        <taxon>Lactobacillales</taxon>
        <taxon>Enterococcaceae</taxon>
        <taxon>Enterococcus</taxon>
    </lineage>
</organism>
<dbReference type="Pfam" id="PF02302">
    <property type="entry name" value="PTS_IIB"/>
    <property type="match status" value="1"/>
</dbReference>
<dbReference type="Proteomes" id="UP000326078">
    <property type="component" value="Unassembled WGS sequence"/>
</dbReference>
<accession>A0A5N0YZW4</accession>
<reference evidence="9 10" key="1">
    <citation type="submission" date="2019-09" db="EMBL/GenBank/DDBJ databases">
        <title>Vancomyinc resistant enterococci isolated from farm animals in Switzerland.</title>
        <authorList>
            <person name="Stevens M.J.A."/>
            <person name="Stephan R."/>
            <person name="Morach M."/>
            <person name="Nuesch-Inderbinen M."/>
        </authorList>
    </citation>
    <scope>NUCLEOTIDE SEQUENCE [LARGE SCALE GENOMIC DNA]</scope>
    <source>
        <strain evidence="9 10">GH27</strain>
    </source>
</reference>
<sequence length="106" mass="11483">MSEKTIMLVCNAGMSTSMLVTKMQKAAETQGLDVEIFATAAADATNQLEQKKINTVLLGPQVRFMQKQFEAKLEPLGIPVDVIDMTDYGMMNGEKVLGQAVAMING</sequence>
<dbReference type="EMBL" id="VYUT01000005">
    <property type="protein sequence ID" value="KAA9206589.1"/>
    <property type="molecule type" value="Genomic_DNA"/>
</dbReference>
<dbReference type="GO" id="GO:0008982">
    <property type="term" value="F:protein-N(PI)-phosphohistidine-sugar phosphotransferase activity"/>
    <property type="evidence" value="ECO:0007669"/>
    <property type="project" value="InterPro"/>
</dbReference>
<evidence type="ECO:0000313" key="9">
    <source>
        <dbReference type="EMBL" id="KAA9206589.1"/>
    </source>
</evidence>
<evidence type="ECO:0000256" key="6">
    <source>
        <dbReference type="ARBA" id="ARBA00022777"/>
    </source>
</evidence>
<keyword evidence="3 9" id="KW-0762">Sugar transport</keyword>
<keyword evidence="6" id="KW-0418">Kinase</keyword>
<dbReference type="Gene3D" id="3.40.50.2300">
    <property type="match status" value="1"/>
</dbReference>
<dbReference type="CDD" id="cd05564">
    <property type="entry name" value="PTS_IIB_chitobiose_lichenan"/>
    <property type="match status" value="1"/>
</dbReference>
<dbReference type="PANTHER" id="PTHR34581:SF2">
    <property type="entry name" value="PTS SYSTEM N,N'-DIACETYLCHITOBIOSE-SPECIFIC EIIB COMPONENT"/>
    <property type="match status" value="1"/>
</dbReference>
<evidence type="ECO:0000313" key="10">
    <source>
        <dbReference type="Proteomes" id="UP000326078"/>
    </source>
</evidence>
<dbReference type="GO" id="GO:0016301">
    <property type="term" value="F:kinase activity"/>
    <property type="evidence" value="ECO:0007669"/>
    <property type="project" value="UniProtKB-KW"/>
</dbReference>
<keyword evidence="2" id="KW-0597">Phosphoprotein</keyword>
<keyword evidence="4" id="KW-0808">Transferase</keyword>
<evidence type="ECO:0000256" key="7">
    <source>
        <dbReference type="PROSITE-ProRule" id="PRU00423"/>
    </source>
</evidence>
<protein>
    <submittedName>
        <fullName evidence="9">PTS sugar transporter subunit IIB</fullName>
    </submittedName>
</protein>
<dbReference type="InterPro" id="IPR051819">
    <property type="entry name" value="PTS_sugar-specific_EIIB"/>
</dbReference>
<dbReference type="InterPro" id="IPR003501">
    <property type="entry name" value="PTS_EIIB_2/3"/>
</dbReference>
<comment type="caution">
    <text evidence="9">The sequence shown here is derived from an EMBL/GenBank/DDBJ whole genome shotgun (WGS) entry which is preliminary data.</text>
</comment>
<dbReference type="PANTHER" id="PTHR34581">
    <property type="entry name" value="PTS SYSTEM N,N'-DIACETYLCHITOBIOSE-SPECIFIC EIIB COMPONENT"/>
    <property type="match status" value="1"/>
</dbReference>
<dbReference type="RefSeq" id="WP_104660973.1">
    <property type="nucleotide sequence ID" value="NZ_CP042597.1"/>
</dbReference>
<dbReference type="InterPro" id="IPR013012">
    <property type="entry name" value="PTS_EIIB_3"/>
</dbReference>
<dbReference type="GO" id="GO:0009401">
    <property type="term" value="P:phosphoenolpyruvate-dependent sugar phosphotransferase system"/>
    <property type="evidence" value="ECO:0007669"/>
    <property type="project" value="UniProtKB-KW"/>
</dbReference>
<keyword evidence="1" id="KW-0813">Transport</keyword>
<keyword evidence="5" id="KW-0598">Phosphotransferase system</keyword>
<dbReference type="SUPFAM" id="SSF52794">
    <property type="entry name" value="PTS system IIB component-like"/>
    <property type="match status" value="1"/>
</dbReference>
<name>A0A5N0YZW4_9ENTE</name>
<evidence type="ECO:0000256" key="4">
    <source>
        <dbReference type="ARBA" id="ARBA00022679"/>
    </source>
</evidence>
<feature type="domain" description="PTS EIIB type-3" evidence="8">
    <location>
        <begin position="3"/>
        <end position="106"/>
    </location>
</feature>
<evidence type="ECO:0000256" key="5">
    <source>
        <dbReference type="ARBA" id="ARBA00022683"/>
    </source>
</evidence>
<feature type="modified residue" description="Phosphocysteine; by EIIA" evidence="7">
    <location>
        <position position="10"/>
    </location>
</feature>
<dbReference type="InterPro" id="IPR036095">
    <property type="entry name" value="PTS_EIIB-like_sf"/>
</dbReference>